<protein>
    <recommendedName>
        <fullName evidence="7">5'-nucleotidase SurE</fullName>
        <ecNumber evidence="7">3.1.3.5</ecNumber>
    </recommendedName>
    <alternativeName>
        <fullName evidence="7">Nucleoside 5'-monophosphate phosphohydrolase</fullName>
    </alternativeName>
</protein>
<comment type="catalytic activity">
    <reaction evidence="1 7">
        <text>a ribonucleoside 5'-phosphate + H2O = a ribonucleoside + phosphate</text>
        <dbReference type="Rhea" id="RHEA:12484"/>
        <dbReference type="ChEBI" id="CHEBI:15377"/>
        <dbReference type="ChEBI" id="CHEBI:18254"/>
        <dbReference type="ChEBI" id="CHEBI:43474"/>
        <dbReference type="ChEBI" id="CHEBI:58043"/>
        <dbReference type="EC" id="3.1.3.5"/>
    </reaction>
</comment>
<feature type="binding site" evidence="7">
    <location>
        <position position="14"/>
    </location>
    <ligand>
        <name>a divalent metal cation</name>
        <dbReference type="ChEBI" id="CHEBI:60240"/>
    </ligand>
</feature>
<accession>A0A0N9V060</accession>
<dbReference type="OrthoDB" id="9780815at2"/>
<dbReference type="PANTHER" id="PTHR30457">
    <property type="entry name" value="5'-NUCLEOTIDASE SURE"/>
    <property type="match status" value="1"/>
</dbReference>
<evidence type="ECO:0000256" key="7">
    <source>
        <dbReference type="HAMAP-Rule" id="MF_00060"/>
    </source>
</evidence>
<dbReference type="NCBIfam" id="TIGR00087">
    <property type="entry name" value="surE"/>
    <property type="match status" value="1"/>
</dbReference>
<comment type="cofactor">
    <cofactor evidence="7">
        <name>a divalent metal cation</name>
        <dbReference type="ChEBI" id="CHEBI:60240"/>
    </cofactor>
    <text evidence="7">Binds 1 divalent metal cation per subunit.</text>
</comment>
<dbReference type="InterPro" id="IPR002828">
    <property type="entry name" value="SurE-like_Pase/nucleotidase"/>
</dbReference>
<feature type="binding site" evidence="7">
    <location>
        <position position="46"/>
    </location>
    <ligand>
        <name>a divalent metal cation</name>
        <dbReference type="ChEBI" id="CHEBI:60240"/>
    </ligand>
</feature>
<keyword evidence="6 7" id="KW-0378">Hydrolase</keyword>
<dbReference type="HAMAP" id="MF_00060">
    <property type="entry name" value="SurE"/>
    <property type="match status" value="1"/>
</dbReference>
<dbReference type="KEGG" id="smag:AN936_11095"/>
<feature type="binding site" evidence="7">
    <location>
        <position position="15"/>
    </location>
    <ligand>
        <name>a divalent metal cation</name>
        <dbReference type="ChEBI" id="CHEBI:60240"/>
    </ligand>
</feature>
<keyword evidence="3 7" id="KW-0963">Cytoplasm</keyword>
<evidence type="ECO:0000313" key="9">
    <source>
        <dbReference type="EMBL" id="ALH80895.1"/>
    </source>
</evidence>
<evidence type="ECO:0000259" key="8">
    <source>
        <dbReference type="Pfam" id="PF01975"/>
    </source>
</evidence>
<sequence length="264" mass="28742">MGLTANPRILVVNDDGIDAPGIVLLEEIARQFSDDVWVVAPDEERSGAGHSMSISHPVRVVQRDERHWAVRGTPTDCALLGIYEFMTDKAPDLILSGINRGPNLAEDITYSGTASAAMEGAVLGIPAIALSQIIRYQSPIHWDTARKYAPIVIRQLLELDWTPGLFVNVNFPNCPVDEVTGIRATTQGQRPSGCFRPVRRVDERHVPYYWIKIGFPEGGDDDGNDLHAVLDNKVSVTPLQLEMTAHAVVPEIAALFADADAAAG</sequence>
<dbReference type="GO" id="GO:0046872">
    <property type="term" value="F:metal ion binding"/>
    <property type="evidence" value="ECO:0007669"/>
    <property type="project" value="UniProtKB-UniRule"/>
</dbReference>
<organism evidence="9 10">
    <name type="scientific">Sphingopyxis macrogoltabida</name>
    <name type="common">Sphingomonas macrogoltabidus</name>
    <dbReference type="NCBI Taxonomy" id="33050"/>
    <lineage>
        <taxon>Bacteria</taxon>
        <taxon>Pseudomonadati</taxon>
        <taxon>Pseudomonadota</taxon>
        <taxon>Alphaproteobacteria</taxon>
        <taxon>Sphingomonadales</taxon>
        <taxon>Sphingomonadaceae</taxon>
        <taxon>Sphingopyxis</taxon>
    </lineage>
</organism>
<proteinExistence type="inferred from homology"/>
<evidence type="ECO:0000256" key="6">
    <source>
        <dbReference type="ARBA" id="ARBA00022801"/>
    </source>
</evidence>
<feature type="binding site" evidence="7">
    <location>
        <position position="99"/>
    </location>
    <ligand>
        <name>a divalent metal cation</name>
        <dbReference type="ChEBI" id="CHEBI:60240"/>
    </ligand>
</feature>
<dbReference type="GO" id="GO:0008253">
    <property type="term" value="F:5'-nucleotidase activity"/>
    <property type="evidence" value="ECO:0007669"/>
    <property type="project" value="UniProtKB-UniRule"/>
</dbReference>
<dbReference type="GO" id="GO:0005737">
    <property type="term" value="C:cytoplasm"/>
    <property type="evidence" value="ECO:0007669"/>
    <property type="project" value="UniProtKB-SubCell"/>
</dbReference>
<dbReference type="PATRIC" id="fig|33050.5.peg.2297"/>
<dbReference type="SUPFAM" id="SSF64167">
    <property type="entry name" value="SurE-like"/>
    <property type="match status" value="1"/>
</dbReference>
<dbReference type="PANTHER" id="PTHR30457:SF12">
    <property type="entry name" value="5'_3'-NUCLEOTIDASE SURE"/>
    <property type="match status" value="1"/>
</dbReference>
<evidence type="ECO:0000256" key="3">
    <source>
        <dbReference type="ARBA" id="ARBA00022490"/>
    </source>
</evidence>
<dbReference type="InterPro" id="IPR030048">
    <property type="entry name" value="SurE"/>
</dbReference>
<dbReference type="AlphaFoldDB" id="A0A0N9V060"/>
<keyword evidence="4 7" id="KW-0479">Metal-binding</keyword>
<dbReference type="EC" id="3.1.3.5" evidence="7"/>
<feature type="domain" description="Survival protein SurE-like phosphatase/nucleotidase" evidence="8">
    <location>
        <begin position="9"/>
        <end position="190"/>
    </location>
</feature>
<dbReference type="NCBIfam" id="NF001490">
    <property type="entry name" value="PRK00346.1-4"/>
    <property type="match status" value="1"/>
</dbReference>
<dbReference type="InterPro" id="IPR036523">
    <property type="entry name" value="SurE-like_sf"/>
</dbReference>
<gene>
    <name evidence="7" type="primary">surE</name>
    <name evidence="9" type="ORF">AN936_11095</name>
</gene>
<comment type="subcellular location">
    <subcellularLocation>
        <location evidence="7">Cytoplasm</location>
    </subcellularLocation>
</comment>
<dbReference type="GO" id="GO:0008254">
    <property type="term" value="F:3'-nucleotidase activity"/>
    <property type="evidence" value="ECO:0007669"/>
    <property type="project" value="TreeGrafter"/>
</dbReference>
<evidence type="ECO:0000313" key="10">
    <source>
        <dbReference type="Proteomes" id="UP000058074"/>
    </source>
</evidence>
<comment type="similarity">
    <text evidence="2 7">Belongs to the SurE nucleotidase family.</text>
</comment>
<reference evidence="9 10" key="1">
    <citation type="journal article" date="2015" name="Genome Announc.">
        <title>Complete Genome Sequence of Polypropylene Glycol- and Polyethylene Glycol-Degrading Sphingopyxis macrogoltabida Strain EY-1.</title>
        <authorList>
            <person name="Ohtsubo Y."/>
            <person name="Nagata Y."/>
            <person name="Numata M."/>
            <person name="Tsuchikane K."/>
            <person name="Hosoyama A."/>
            <person name="Yamazoe A."/>
            <person name="Tsuda M."/>
            <person name="Fujita N."/>
            <person name="Kawai F."/>
        </authorList>
    </citation>
    <scope>NUCLEOTIDE SEQUENCE [LARGE SCALE GENOMIC DNA]</scope>
    <source>
        <strain evidence="9 10">EY-1</strain>
    </source>
</reference>
<evidence type="ECO:0000256" key="5">
    <source>
        <dbReference type="ARBA" id="ARBA00022741"/>
    </source>
</evidence>
<dbReference type="Pfam" id="PF01975">
    <property type="entry name" value="SurE"/>
    <property type="match status" value="1"/>
</dbReference>
<dbReference type="GO" id="GO:0004309">
    <property type="term" value="F:exopolyphosphatase activity"/>
    <property type="evidence" value="ECO:0007669"/>
    <property type="project" value="TreeGrafter"/>
</dbReference>
<dbReference type="RefSeq" id="WP_054588198.1">
    <property type="nucleotide sequence ID" value="NZ_CP012700.1"/>
</dbReference>
<evidence type="ECO:0000256" key="4">
    <source>
        <dbReference type="ARBA" id="ARBA00022723"/>
    </source>
</evidence>
<comment type="function">
    <text evidence="7">Nucleotidase that shows phosphatase activity on nucleoside 5'-monophosphates.</text>
</comment>
<dbReference type="EMBL" id="CP012700">
    <property type="protein sequence ID" value="ALH80895.1"/>
    <property type="molecule type" value="Genomic_DNA"/>
</dbReference>
<dbReference type="GO" id="GO:0000166">
    <property type="term" value="F:nucleotide binding"/>
    <property type="evidence" value="ECO:0007669"/>
    <property type="project" value="UniProtKB-KW"/>
</dbReference>
<name>A0A0N9V060_SPHMC</name>
<keyword evidence="5 7" id="KW-0547">Nucleotide-binding</keyword>
<evidence type="ECO:0000256" key="2">
    <source>
        <dbReference type="ARBA" id="ARBA00011062"/>
    </source>
</evidence>
<dbReference type="Proteomes" id="UP000058074">
    <property type="component" value="Chromosome"/>
</dbReference>
<evidence type="ECO:0000256" key="1">
    <source>
        <dbReference type="ARBA" id="ARBA00000815"/>
    </source>
</evidence>
<dbReference type="Gene3D" id="3.40.1210.10">
    <property type="entry name" value="Survival protein SurE-like phosphatase/nucleotidase"/>
    <property type="match status" value="1"/>
</dbReference>